<feature type="transmembrane region" description="Helical" evidence="1">
    <location>
        <begin position="20"/>
        <end position="36"/>
    </location>
</feature>
<reference evidence="2" key="1">
    <citation type="submission" date="2018-01" db="EMBL/GenBank/DDBJ databases">
        <title>Genomic characterization of Leptospira inadai serogroup Lyme isolated from captured rat in Brazil and comparative analysis with human reference strain.</title>
        <authorList>
            <person name="Moreno L.Z."/>
            <person name="Loureiro A.P."/>
            <person name="Miraglia F."/>
            <person name="Kremer F.S."/>
            <person name="Eslabao M.R."/>
            <person name="Dellagostin O.A."/>
            <person name="Lilenbaum W."/>
            <person name="Moreno A.M."/>
        </authorList>
    </citation>
    <scope>NUCLEOTIDE SEQUENCE [LARGE SCALE GENOMIC DNA]</scope>
    <source>
        <strain evidence="2">M34/99</strain>
    </source>
</reference>
<keyword evidence="1" id="KW-0812">Transmembrane</keyword>
<feature type="transmembrane region" description="Helical" evidence="1">
    <location>
        <begin position="118"/>
        <end position="138"/>
    </location>
</feature>
<name>A0ABX4YI98_9LEPT</name>
<dbReference type="Proteomes" id="UP000094669">
    <property type="component" value="Unassembled WGS sequence"/>
</dbReference>
<feature type="transmembrane region" description="Helical" evidence="1">
    <location>
        <begin position="194"/>
        <end position="213"/>
    </location>
</feature>
<feature type="transmembrane region" description="Helical" evidence="1">
    <location>
        <begin position="89"/>
        <end position="106"/>
    </location>
</feature>
<protein>
    <submittedName>
        <fullName evidence="2">Uncharacterized protein</fullName>
    </submittedName>
</protein>
<dbReference type="RefSeq" id="WP_020988452.1">
    <property type="nucleotide sequence ID" value="NZ_MCRM02000009.1"/>
</dbReference>
<keyword evidence="3" id="KW-1185">Reference proteome</keyword>
<evidence type="ECO:0000313" key="2">
    <source>
        <dbReference type="EMBL" id="PNV74992.1"/>
    </source>
</evidence>
<keyword evidence="1" id="KW-0472">Membrane</keyword>
<gene>
    <name evidence="2" type="ORF">BES34_010495</name>
</gene>
<evidence type="ECO:0000313" key="3">
    <source>
        <dbReference type="Proteomes" id="UP000094669"/>
    </source>
</evidence>
<organism evidence="2 3">
    <name type="scientific">Leptospira inadai serovar Lyme</name>
    <dbReference type="NCBI Taxonomy" id="293084"/>
    <lineage>
        <taxon>Bacteria</taxon>
        <taxon>Pseudomonadati</taxon>
        <taxon>Spirochaetota</taxon>
        <taxon>Spirochaetia</taxon>
        <taxon>Leptospirales</taxon>
        <taxon>Leptospiraceae</taxon>
        <taxon>Leptospira</taxon>
    </lineage>
</organism>
<proteinExistence type="predicted"/>
<comment type="caution">
    <text evidence="2">The sequence shown here is derived from an EMBL/GenBank/DDBJ whole genome shotgun (WGS) entry which is preliminary data.</text>
</comment>
<evidence type="ECO:0000256" key="1">
    <source>
        <dbReference type="SAM" id="Phobius"/>
    </source>
</evidence>
<accession>A0ABX4YI98</accession>
<sequence>MAFSFILSTGKGFFRRKDLLFPDILSGILCVFLVALGSAGTFYILLPMGFGLLVGAIAYFFLTDRKSYVFYWVNHALYFALLIPRDQRFALHAIFAVLIGFGLWWIGERKLRIRFPLALVQLLVFLLLYFIPGIQIWSLTPGLGFQDPNFTDLYTRGIFQVDANPSERFSALQSSGGYSILLLLPIFMKRPAAILLPIAFGFFLGFWTFRFGIPVRDFISEPIWAASLAFALALSLPGHNLESVLPVSFLSLVPIAIGIFFISAGTIPSFTWVASFFFIESLLIRIFLGDRIEKHEPAPGFT</sequence>
<feature type="transmembrane region" description="Helical" evidence="1">
    <location>
        <begin position="68"/>
        <end position="83"/>
    </location>
</feature>
<feature type="transmembrane region" description="Helical" evidence="1">
    <location>
        <begin position="219"/>
        <end position="237"/>
    </location>
</feature>
<dbReference type="EMBL" id="MCRM02000009">
    <property type="protein sequence ID" value="PNV74992.1"/>
    <property type="molecule type" value="Genomic_DNA"/>
</dbReference>
<feature type="transmembrane region" description="Helical" evidence="1">
    <location>
        <begin position="42"/>
        <end position="61"/>
    </location>
</feature>
<keyword evidence="1" id="KW-1133">Transmembrane helix</keyword>